<evidence type="ECO:0000313" key="1">
    <source>
        <dbReference type="EMBL" id="KAJ7965426.1"/>
    </source>
</evidence>
<protein>
    <submittedName>
        <fullName evidence="1">Pathogen-related protein-like</fullName>
    </submittedName>
</protein>
<reference evidence="1" key="1">
    <citation type="journal article" date="2023" name="Science">
        <title>Elucidation of the pathway for biosynthesis of saponin adjuvants from the soapbark tree.</title>
        <authorList>
            <person name="Reed J."/>
            <person name="Orme A."/>
            <person name="El-Demerdash A."/>
            <person name="Owen C."/>
            <person name="Martin L.B.B."/>
            <person name="Misra R.C."/>
            <person name="Kikuchi S."/>
            <person name="Rejzek M."/>
            <person name="Martin A.C."/>
            <person name="Harkess A."/>
            <person name="Leebens-Mack J."/>
            <person name="Louveau T."/>
            <person name="Stephenson M.J."/>
            <person name="Osbourn A."/>
        </authorList>
    </citation>
    <scope>NUCLEOTIDE SEQUENCE</scope>
    <source>
        <strain evidence="1">S10</strain>
    </source>
</reference>
<accession>A0AAD7PRE2</accession>
<dbReference type="KEGG" id="qsa:O6P43_015069"/>
<proteinExistence type="predicted"/>
<gene>
    <name evidence="1" type="ORF">O6P43_015069</name>
</gene>
<sequence>MGPKEFKSQSKWTPLTLEEAGKLGGGYKPLLQTSLREKFRSYNPEKFSRGLLWWLYKSTLTAKKLNYKEWPFFEVS</sequence>
<dbReference type="EMBL" id="JARAOO010000006">
    <property type="protein sequence ID" value="KAJ7965426.1"/>
    <property type="molecule type" value="Genomic_DNA"/>
</dbReference>
<organism evidence="1 2">
    <name type="scientific">Quillaja saponaria</name>
    <name type="common">Soap bark tree</name>
    <dbReference type="NCBI Taxonomy" id="32244"/>
    <lineage>
        <taxon>Eukaryota</taxon>
        <taxon>Viridiplantae</taxon>
        <taxon>Streptophyta</taxon>
        <taxon>Embryophyta</taxon>
        <taxon>Tracheophyta</taxon>
        <taxon>Spermatophyta</taxon>
        <taxon>Magnoliopsida</taxon>
        <taxon>eudicotyledons</taxon>
        <taxon>Gunneridae</taxon>
        <taxon>Pentapetalae</taxon>
        <taxon>rosids</taxon>
        <taxon>fabids</taxon>
        <taxon>Fabales</taxon>
        <taxon>Quillajaceae</taxon>
        <taxon>Quillaja</taxon>
    </lineage>
</organism>
<keyword evidence="2" id="KW-1185">Reference proteome</keyword>
<evidence type="ECO:0000313" key="2">
    <source>
        <dbReference type="Proteomes" id="UP001163823"/>
    </source>
</evidence>
<name>A0AAD7PRE2_QUISA</name>
<dbReference type="Proteomes" id="UP001163823">
    <property type="component" value="Chromosome 6"/>
</dbReference>
<dbReference type="AlphaFoldDB" id="A0AAD7PRE2"/>
<comment type="caution">
    <text evidence="1">The sequence shown here is derived from an EMBL/GenBank/DDBJ whole genome shotgun (WGS) entry which is preliminary data.</text>
</comment>